<accession>A0ABP1PQP4</accession>
<name>A0ABP1PQP4_9HEXA</name>
<sequence>MQASPIVLSVLGGIVIILAVVLGFVVFPNVVDNTIEKELRLLKGSDTWNKWADIESPIYLNFYIFNVTNPDDVEAGTASPILQELGPYVYRQRRQKIDPHSESCKETVIYEQKITYFFDQEQSGNLSESDRVNVVNLPFVAVLSAAEALVPPGVPVDPLLGAIGSMLPLERIIRKDVTVGEVTFQGWDVSAYGILISLGFELPPEFDGLRFGIYKGRNGTTDGEFEIYTGATGADRFGRIKNWNGSPSLPFWNSSECNALSGSDGSIFPPFLEKEDSIVIFNTDLCRTLKLSFKEEITVHDLKAYRFAPSRELLQGPAQNPDNMCYCLRENKTECQSGIIDVSVCRNGAPIILSTPYFLDGYEGFSQAMGLVPDREKHETIIDIEHRTGLLLNAHKRIQINVEVKKKPVNQLINVPEEGFLFPIVWVDEAASICEFDVDDFKSRVESPIKTINIVRWVALGVGIALIVVAVLLCVVCRKRKSSSTV</sequence>
<keyword evidence="7" id="KW-1015">Disulfide bond</keyword>
<evidence type="ECO:0000256" key="2">
    <source>
        <dbReference type="ARBA" id="ARBA00010532"/>
    </source>
</evidence>
<dbReference type="PRINTS" id="PR01610">
    <property type="entry name" value="CD36ANTIGEN"/>
</dbReference>
<gene>
    <name evidence="11" type="ORF">ODALV1_LOCUS2677</name>
</gene>
<protein>
    <recommendedName>
        <fullName evidence="13">Lysosome membrane protein 2</fullName>
    </recommendedName>
</protein>
<keyword evidence="6 10" id="KW-0472">Membrane</keyword>
<organism evidence="11 12">
    <name type="scientific">Orchesella dallaii</name>
    <dbReference type="NCBI Taxonomy" id="48710"/>
    <lineage>
        <taxon>Eukaryota</taxon>
        <taxon>Metazoa</taxon>
        <taxon>Ecdysozoa</taxon>
        <taxon>Arthropoda</taxon>
        <taxon>Hexapoda</taxon>
        <taxon>Collembola</taxon>
        <taxon>Entomobryomorpha</taxon>
        <taxon>Entomobryoidea</taxon>
        <taxon>Orchesellidae</taxon>
        <taxon>Orchesellinae</taxon>
        <taxon>Orchesella</taxon>
    </lineage>
</organism>
<keyword evidence="4 10" id="KW-0812">Transmembrane</keyword>
<evidence type="ECO:0008006" key="13">
    <source>
        <dbReference type="Google" id="ProtNLM"/>
    </source>
</evidence>
<comment type="caution">
    <text evidence="11">The sequence shown here is derived from an EMBL/GenBank/DDBJ whole genome shotgun (WGS) entry which is preliminary data.</text>
</comment>
<keyword evidence="8" id="KW-0675">Receptor</keyword>
<evidence type="ECO:0000256" key="10">
    <source>
        <dbReference type="SAM" id="Phobius"/>
    </source>
</evidence>
<dbReference type="Pfam" id="PF01130">
    <property type="entry name" value="CD36"/>
    <property type="match status" value="1"/>
</dbReference>
<evidence type="ECO:0000256" key="6">
    <source>
        <dbReference type="ARBA" id="ARBA00023136"/>
    </source>
</evidence>
<evidence type="ECO:0000256" key="8">
    <source>
        <dbReference type="ARBA" id="ARBA00023170"/>
    </source>
</evidence>
<feature type="transmembrane region" description="Helical" evidence="10">
    <location>
        <begin position="7"/>
        <end position="27"/>
    </location>
</feature>
<keyword evidence="3" id="KW-1003">Cell membrane</keyword>
<evidence type="ECO:0000256" key="1">
    <source>
        <dbReference type="ARBA" id="ARBA00004651"/>
    </source>
</evidence>
<dbReference type="InterPro" id="IPR002159">
    <property type="entry name" value="CD36_fam"/>
</dbReference>
<dbReference type="InterPro" id="IPR005428">
    <property type="entry name" value="CD36/SCARB1/SNMP1"/>
</dbReference>
<reference evidence="11 12" key="1">
    <citation type="submission" date="2024-08" db="EMBL/GenBank/DDBJ databases">
        <authorList>
            <person name="Cucini C."/>
            <person name="Frati F."/>
        </authorList>
    </citation>
    <scope>NUCLEOTIDE SEQUENCE [LARGE SCALE GENOMIC DNA]</scope>
</reference>
<proteinExistence type="inferred from homology"/>
<evidence type="ECO:0000256" key="7">
    <source>
        <dbReference type="ARBA" id="ARBA00023157"/>
    </source>
</evidence>
<feature type="transmembrane region" description="Helical" evidence="10">
    <location>
        <begin position="454"/>
        <end position="477"/>
    </location>
</feature>
<evidence type="ECO:0000313" key="12">
    <source>
        <dbReference type="Proteomes" id="UP001642540"/>
    </source>
</evidence>
<comment type="subcellular location">
    <subcellularLocation>
        <location evidence="1">Cell membrane</location>
        <topology evidence="1">Multi-pass membrane protein</topology>
    </subcellularLocation>
</comment>
<dbReference type="PRINTS" id="PR01609">
    <property type="entry name" value="CD36FAMILY"/>
</dbReference>
<evidence type="ECO:0000256" key="4">
    <source>
        <dbReference type="ARBA" id="ARBA00022692"/>
    </source>
</evidence>
<dbReference type="PANTHER" id="PTHR11923">
    <property type="entry name" value="SCAVENGER RECEPTOR CLASS B TYPE-1 SR-B1"/>
    <property type="match status" value="1"/>
</dbReference>
<comment type="similarity">
    <text evidence="2">Belongs to the CD36 family.</text>
</comment>
<keyword evidence="5 10" id="KW-1133">Transmembrane helix</keyword>
<keyword evidence="12" id="KW-1185">Reference proteome</keyword>
<dbReference type="PANTHER" id="PTHR11923:SF51">
    <property type="entry name" value="LYSOSOME MEMBRANE PROTEIN 2"/>
    <property type="match status" value="1"/>
</dbReference>
<evidence type="ECO:0000256" key="5">
    <source>
        <dbReference type="ARBA" id="ARBA00022989"/>
    </source>
</evidence>
<evidence type="ECO:0000313" key="11">
    <source>
        <dbReference type="EMBL" id="CAL8073695.1"/>
    </source>
</evidence>
<evidence type="ECO:0000256" key="3">
    <source>
        <dbReference type="ARBA" id="ARBA00022475"/>
    </source>
</evidence>
<keyword evidence="9" id="KW-0325">Glycoprotein</keyword>
<evidence type="ECO:0000256" key="9">
    <source>
        <dbReference type="ARBA" id="ARBA00023180"/>
    </source>
</evidence>
<dbReference type="Proteomes" id="UP001642540">
    <property type="component" value="Unassembled WGS sequence"/>
</dbReference>
<dbReference type="EMBL" id="CAXLJM020000007">
    <property type="protein sequence ID" value="CAL8073695.1"/>
    <property type="molecule type" value="Genomic_DNA"/>
</dbReference>